<evidence type="ECO:0000313" key="2">
    <source>
        <dbReference type="EMBL" id="KAK2154855.1"/>
    </source>
</evidence>
<evidence type="ECO:0000313" key="3">
    <source>
        <dbReference type="Proteomes" id="UP001209878"/>
    </source>
</evidence>
<dbReference type="InterPro" id="IPR052055">
    <property type="entry name" value="Hepadnavirus_pol/RT"/>
</dbReference>
<reference evidence="2" key="1">
    <citation type="journal article" date="2023" name="Mol. Biol. Evol.">
        <title>Third-Generation Sequencing Reveals the Adaptive Role of the Epigenome in Three Deep-Sea Polychaetes.</title>
        <authorList>
            <person name="Perez M."/>
            <person name="Aroh O."/>
            <person name="Sun Y."/>
            <person name="Lan Y."/>
            <person name="Juniper S.K."/>
            <person name="Young C.R."/>
            <person name="Angers B."/>
            <person name="Qian P.Y."/>
        </authorList>
    </citation>
    <scope>NUCLEOTIDE SEQUENCE</scope>
    <source>
        <strain evidence="2">R07B-5</strain>
    </source>
</reference>
<dbReference type="CDD" id="cd09275">
    <property type="entry name" value="RNase_HI_RT_DIRS1"/>
    <property type="match status" value="1"/>
</dbReference>
<dbReference type="PANTHER" id="PTHR33050:SF8">
    <property type="entry name" value="REVERSE TRANSCRIPTASE DOMAIN-CONTAINING PROTEIN"/>
    <property type="match status" value="1"/>
</dbReference>
<protein>
    <recommendedName>
        <fullName evidence="1">Reverse transcriptase domain-containing protein</fullName>
    </recommendedName>
</protein>
<dbReference type="InterPro" id="IPR043128">
    <property type="entry name" value="Rev_trsase/Diguanyl_cyclase"/>
</dbReference>
<dbReference type="PROSITE" id="PS50878">
    <property type="entry name" value="RT_POL"/>
    <property type="match status" value="1"/>
</dbReference>
<dbReference type="InterPro" id="IPR043502">
    <property type="entry name" value="DNA/RNA_pol_sf"/>
</dbReference>
<comment type="caution">
    <text evidence="2">The sequence shown here is derived from an EMBL/GenBank/DDBJ whole genome shotgun (WGS) entry which is preliminary data.</text>
</comment>
<gene>
    <name evidence="2" type="ORF">NP493_2134g00003</name>
</gene>
<evidence type="ECO:0000259" key="1">
    <source>
        <dbReference type="PROSITE" id="PS50878"/>
    </source>
</evidence>
<sequence>MPWSHLHPELYHTVTSNAHTAPNPAFLPKRKQPFPRRQSFPVGFCFAFCTTGTCRYPGCTYRHSCPTCNGSHIPAQCPAKPKLPSYPNPRLPTPVRSAPLLALLNESNYDSAATTALITGFSDGFHIPCEGDLHRRPVHESSSLLLHPSIARDMIRDETRLGRIAGPFPAPPLKDYVVSPLGLIPKKDPGRFRIIHDLSFPKGASVNSGIPREFCSVSYEDFDFFVSLLTTVGQGCFIAKADVESAFRIVPIHPTDYHLLGFTFDGQYYYDMCLPMGCSISCSIFEQFSCALQWILQHKYRVTSMSHILDDFIFLSPSEQVCQHYLQQFFSLAELLSIPVNHKKTVMPSTCVIVHGIEVDTVSMQARLPQDKLEAAVNLVRAYRRRRKVTLRELQSVIGTLAFACKVVIMGRPFLRRLIDLTIGIAKPHFHIRLRQEARLDLAAWALFLEHYNGTSLLLNDLWTSSEKLELFTDASGFGYAGLLDGQWFQGLWPPSWMAFNIAIKELFPIVLAIRLWPSVLTDRRLLVLSDNEAVVHIINNQTSKAKQLMSLIRTLTVSLMQNNVIIRAKHVPGKTNVIADALSRFQDTPDLRRQYGLKPMQSVIPPDLLPWPL</sequence>
<proteinExistence type="predicted"/>
<keyword evidence="3" id="KW-1185">Reference proteome</keyword>
<organism evidence="2 3">
    <name type="scientific">Ridgeia piscesae</name>
    <name type="common">Tubeworm</name>
    <dbReference type="NCBI Taxonomy" id="27915"/>
    <lineage>
        <taxon>Eukaryota</taxon>
        <taxon>Metazoa</taxon>
        <taxon>Spiralia</taxon>
        <taxon>Lophotrochozoa</taxon>
        <taxon>Annelida</taxon>
        <taxon>Polychaeta</taxon>
        <taxon>Sedentaria</taxon>
        <taxon>Canalipalpata</taxon>
        <taxon>Sabellida</taxon>
        <taxon>Siboglinidae</taxon>
        <taxon>Ridgeia</taxon>
    </lineage>
</organism>
<dbReference type="Proteomes" id="UP001209878">
    <property type="component" value="Unassembled WGS sequence"/>
</dbReference>
<dbReference type="PANTHER" id="PTHR33050">
    <property type="entry name" value="REVERSE TRANSCRIPTASE DOMAIN-CONTAINING PROTEIN"/>
    <property type="match status" value="1"/>
</dbReference>
<dbReference type="AlphaFoldDB" id="A0AAD9N307"/>
<dbReference type="Gene3D" id="3.10.10.10">
    <property type="entry name" value="HIV Type 1 Reverse Transcriptase, subunit A, domain 1"/>
    <property type="match status" value="1"/>
</dbReference>
<feature type="domain" description="Reverse transcriptase" evidence="1">
    <location>
        <begin position="165"/>
        <end position="359"/>
    </location>
</feature>
<dbReference type="Pfam" id="PF00078">
    <property type="entry name" value="RVT_1"/>
    <property type="match status" value="1"/>
</dbReference>
<dbReference type="InterPro" id="IPR000477">
    <property type="entry name" value="RT_dom"/>
</dbReference>
<dbReference type="EMBL" id="JAODUO010002131">
    <property type="protein sequence ID" value="KAK2154855.1"/>
    <property type="molecule type" value="Genomic_DNA"/>
</dbReference>
<dbReference type="Gene3D" id="3.30.70.270">
    <property type="match status" value="1"/>
</dbReference>
<accession>A0AAD9N307</accession>
<dbReference type="SUPFAM" id="SSF56672">
    <property type="entry name" value="DNA/RNA polymerases"/>
    <property type="match status" value="1"/>
</dbReference>
<name>A0AAD9N307_RIDPI</name>